<dbReference type="SUPFAM" id="SSF69635">
    <property type="entry name" value="Type III secretory system chaperone-like"/>
    <property type="match status" value="1"/>
</dbReference>
<keyword evidence="2" id="KW-1185">Reference proteome</keyword>
<dbReference type="Proteomes" id="UP000318626">
    <property type="component" value="Chromosome"/>
</dbReference>
<protein>
    <recommendedName>
        <fullName evidence="3">Tir chaperone protein (CesT)</fullName>
    </recommendedName>
</protein>
<evidence type="ECO:0000313" key="1">
    <source>
        <dbReference type="EMBL" id="QDU76686.1"/>
    </source>
</evidence>
<dbReference type="EMBL" id="CP036289">
    <property type="protein sequence ID" value="QDU76686.1"/>
    <property type="molecule type" value="Genomic_DNA"/>
</dbReference>
<sequence>MTAQIDQLVEEMRCQYRLNLSVVDERFLAMRYKRDLEITVEFQEDLPMGCIVARIGHLQGEFESAARFMLRKDNVDRLGRLHHLVWCSNTQAISLRGPLPTQYLNAQRFLEELGVFAECALELREQIQRIGRGFCQDEANNHEQASMLPLGSFV</sequence>
<name>A0A518CBT1_9BACT</name>
<evidence type="ECO:0000313" key="2">
    <source>
        <dbReference type="Proteomes" id="UP000318626"/>
    </source>
</evidence>
<evidence type="ECO:0008006" key="3">
    <source>
        <dbReference type="Google" id="ProtNLM"/>
    </source>
</evidence>
<proteinExistence type="predicted"/>
<accession>A0A518CBT1</accession>
<dbReference type="Gene3D" id="3.30.1460.10">
    <property type="match status" value="1"/>
</dbReference>
<reference evidence="2" key="1">
    <citation type="submission" date="2019-02" db="EMBL/GenBank/DDBJ databases">
        <title>Deep-cultivation of Planctomycetes and their phenomic and genomic characterization uncovers novel biology.</title>
        <authorList>
            <person name="Wiegand S."/>
            <person name="Jogler M."/>
            <person name="Boedeker C."/>
            <person name="Pinto D."/>
            <person name="Vollmers J."/>
            <person name="Rivas-Marin E."/>
            <person name="Kohn T."/>
            <person name="Peeters S.H."/>
            <person name="Heuer A."/>
            <person name="Rast P."/>
            <person name="Oberbeckmann S."/>
            <person name="Bunk B."/>
            <person name="Jeske O."/>
            <person name="Meyerdierks A."/>
            <person name="Storesund J.E."/>
            <person name="Kallscheuer N."/>
            <person name="Luecker S."/>
            <person name="Lage O.M."/>
            <person name="Pohl T."/>
            <person name="Merkel B.J."/>
            <person name="Hornburger P."/>
            <person name="Mueller R.-W."/>
            <person name="Bruemmer F."/>
            <person name="Labrenz M."/>
            <person name="Spormann A.M."/>
            <person name="Op den Camp H."/>
            <person name="Overmann J."/>
            <person name="Amann R."/>
            <person name="Jetten M.S.M."/>
            <person name="Mascher T."/>
            <person name="Medema M.H."/>
            <person name="Devos D.P."/>
            <person name="Kaster A.-K."/>
            <person name="Ovreas L."/>
            <person name="Rohde M."/>
            <person name="Galperin M.Y."/>
            <person name="Jogler C."/>
        </authorList>
    </citation>
    <scope>NUCLEOTIDE SEQUENCE [LARGE SCALE GENOMIC DNA]</scope>
    <source>
        <strain evidence="2">Pan97</strain>
    </source>
</reference>
<organism evidence="1 2">
    <name type="scientific">Bremerella volcania</name>
    <dbReference type="NCBI Taxonomy" id="2527984"/>
    <lineage>
        <taxon>Bacteria</taxon>
        <taxon>Pseudomonadati</taxon>
        <taxon>Planctomycetota</taxon>
        <taxon>Planctomycetia</taxon>
        <taxon>Pirellulales</taxon>
        <taxon>Pirellulaceae</taxon>
        <taxon>Bremerella</taxon>
    </lineage>
</organism>
<dbReference type="AlphaFoldDB" id="A0A518CBT1"/>
<dbReference type="KEGG" id="bvo:Pan97_37410"/>
<gene>
    <name evidence="1" type="ORF">Pan97_37410</name>
</gene>